<name>A0A8J7S9I8_9PROT</name>
<comment type="caution">
    <text evidence="2">The sequence shown here is derived from an EMBL/GenBank/DDBJ whole genome shotgun (WGS) entry which is preliminary data.</text>
</comment>
<organism evidence="2 3">
    <name type="scientific">Marivibrio halodurans</name>
    <dbReference type="NCBI Taxonomy" id="2039722"/>
    <lineage>
        <taxon>Bacteria</taxon>
        <taxon>Pseudomonadati</taxon>
        <taxon>Pseudomonadota</taxon>
        <taxon>Alphaproteobacteria</taxon>
        <taxon>Rhodospirillales</taxon>
        <taxon>Rhodospirillaceae</taxon>
        <taxon>Marivibrio</taxon>
    </lineage>
</organism>
<evidence type="ECO:0000313" key="2">
    <source>
        <dbReference type="EMBL" id="MBP5857932.1"/>
    </source>
</evidence>
<feature type="chain" id="PRO_5035256996" evidence="1">
    <location>
        <begin position="18"/>
        <end position="137"/>
    </location>
</feature>
<dbReference type="Proteomes" id="UP000672602">
    <property type="component" value="Unassembled WGS sequence"/>
</dbReference>
<accession>A0A8J7S9I8</accession>
<reference evidence="2" key="1">
    <citation type="submission" date="2021-04" db="EMBL/GenBank/DDBJ databases">
        <authorList>
            <person name="Zhang D.-C."/>
        </authorList>
    </citation>
    <scope>NUCLEOTIDE SEQUENCE</scope>
    <source>
        <strain evidence="2">CGMCC 1.15697</strain>
    </source>
</reference>
<proteinExistence type="predicted"/>
<keyword evidence="1" id="KW-0732">Signal</keyword>
<evidence type="ECO:0000313" key="3">
    <source>
        <dbReference type="Proteomes" id="UP000672602"/>
    </source>
</evidence>
<feature type="signal peptide" evidence="1">
    <location>
        <begin position="1"/>
        <end position="17"/>
    </location>
</feature>
<gene>
    <name evidence="2" type="ORF">KAJ83_13010</name>
</gene>
<protein>
    <submittedName>
        <fullName evidence="2">Uncharacterized protein</fullName>
    </submittedName>
</protein>
<dbReference type="EMBL" id="JAGMWN010000006">
    <property type="protein sequence ID" value="MBP5857932.1"/>
    <property type="molecule type" value="Genomic_DNA"/>
</dbReference>
<sequence length="137" mass="14743">MLLSAVVAAGCVMPAWAGGLHASPSAEERPVSDIGTESRLAPGEFDIACAPRGDGAYIYRAPSVSARDAALSARVGWGWSFNITRLYDTPDGQMASGVAHDGRWTRRADDGADPVDAHTEPQFYILTRAWECDLYEQ</sequence>
<dbReference type="AlphaFoldDB" id="A0A8J7S9I8"/>
<evidence type="ECO:0000256" key="1">
    <source>
        <dbReference type="SAM" id="SignalP"/>
    </source>
</evidence>
<dbReference type="RefSeq" id="WP_210682526.1">
    <property type="nucleotide sequence ID" value="NZ_JAGMWN010000006.1"/>
</dbReference>
<keyword evidence="3" id="KW-1185">Reference proteome</keyword>